<evidence type="ECO:0000256" key="9">
    <source>
        <dbReference type="SAM" id="Phobius"/>
    </source>
</evidence>
<organism evidence="10">
    <name type="scientific">Amphimedon queenslandica</name>
    <name type="common">Sponge</name>
    <dbReference type="NCBI Taxonomy" id="400682"/>
    <lineage>
        <taxon>Eukaryota</taxon>
        <taxon>Metazoa</taxon>
        <taxon>Porifera</taxon>
        <taxon>Demospongiae</taxon>
        <taxon>Heteroscleromorpha</taxon>
        <taxon>Haplosclerida</taxon>
        <taxon>Niphatidae</taxon>
        <taxon>Amphimedon</taxon>
    </lineage>
</organism>
<dbReference type="Pfam" id="PF14972">
    <property type="entry name" value="Mito_morph_reg"/>
    <property type="match status" value="1"/>
</dbReference>
<feature type="transmembrane region" description="Helical" evidence="9">
    <location>
        <begin position="162"/>
        <end position="180"/>
    </location>
</feature>
<evidence type="ECO:0000313" key="10">
    <source>
        <dbReference type="EnsemblMetazoa" id="Aqu2.1.28059_001"/>
    </source>
</evidence>
<dbReference type="eggNOG" id="ENOG502QUAI">
    <property type="taxonomic scope" value="Eukaryota"/>
</dbReference>
<keyword evidence="4 9" id="KW-0812">Transmembrane</keyword>
<keyword evidence="8 9" id="KW-0472">Membrane</keyword>
<dbReference type="PANTHER" id="PTHR15099:SF2">
    <property type="entry name" value="TRANSMEMBRANE PROTEIN 11, MITOCHONDRIAL"/>
    <property type="match status" value="1"/>
</dbReference>
<dbReference type="InterPro" id="IPR026120">
    <property type="entry name" value="TMEM11"/>
</dbReference>
<gene>
    <name evidence="10" type="primary">105313245</name>
</gene>
<keyword evidence="7" id="KW-0496">Mitochondrion</keyword>
<keyword evidence="6 9" id="KW-1133">Transmembrane helix</keyword>
<evidence type="ECO:0000256" key="8">
    <source>
        <dbReference type="ARBA" id="ARBA00023136"/>
    </source>
</evidence>
<dbReference type="FunCoup" id="A0A1X7UKN3">
    <property type="interactions" value="282"/>
</dbReference>
<accession>A0A1X7UKN3</accession>
<dbReference type="EnsemblMetazoa" id="XM_011406519.2">
    <property type="protein sequence ID" value="XP_011404821.1"/>
    <property type="gene ID" value="LOC105313245"/>
</dbReference>
<evidence type="ECO:0000256" key="5">
    <source>
        <dbReference type="ARBA" id="ARBA00022792"/>
    </source>
</evidence>
<keyword evidence="5" id="KW-0999">Mitochondrion inner membrane</keyword>
<dbReference type="InParanoid" id="A0A1X7UKN3"/>
<keyword evidence="11" id="KW-1185">Reference proteome</keyword>
<proteinExistence type="inferred from homology"/>
<feature type="transmembrane region" description="Helical" evidence="9">
    <location>
        <begin position="98"/>
        <end position="117"/>
    </location>
</feature>
<dbReference type="GO" id="GO:0005743">
    <property type="term" value="C:mitochondrial inner membrane"/>
    <property type="evidence" value="ECO:0007669"/>
    <property type="project" value="UniProtKB-SubCell"/>
</dbReference>
<protein>
    <recommendedName>
        <fullName evidence="12">Transmembrane protein 11, mitochondrial</fullName>
    </recommendedName>
</protein>
<evidence type="ECO:0000256" key="2">
    <source>
        <dbReference type="ARBA" id="ARBA00004448"/>
    </source>
</evidence>
<dbReference type="KEGG" id="aqu:105313245"/>
<evidence type="ECO:0000256" key="7">
    <source>
        <dbReference type="ARBA" id="ARBA00023128"/>
    </source>
</evidence>
<evidence type="ECO:0000256" key="6">
    <source>
        <dbReference type="ARBA" id="ARBA00022989"/>
    </source>
</evidence>
<name>A0A1X7UKN3_AMPQE</name>
<evidence type="ECO:0000256" key="4">
    <source>
        <dbReference type="ARBA" id="ARBA00022692"/>
    </source>
</evidence>
<comment type="similarity">
    <text evidence="3">Belongs to the TMEM11 family.</text>
</comment>
<dbReference type="OrthoDB" id="9970856at2759"/>
<dbReference type="Proteomes" id="UP000007879">
    <property type="component" value="Unassembled WGS sequence"/>
</dbReference>
<reference evidence="10" key="2">
    <citation type="submission" date="2017-05" db="UniProtKB">
        <authorList>
            <consortium name="EnsemblMetazoa"/>
        </authorList>
    </citation>
    <scope>IDENTIFICATION</scope>
</reference>
<dbReference type="PANTHER" id="PTHR15099">
    <property type="entry name" value="PROTEIN PM1"/>
    <property type="match status" value="1"/>
</dbReference>
<dbReference type="EnsemblMetazoa" id="Aqu2.1.28059_001">
    <property type="protein sequence ID" value="Aqu2.1.28059_001"/>
    <property type="gene ID" value="Aqu2.1.28059"/>
</dbReference>
<comment type="subcellular location">
    <subcellularLocation>
        <location evidence="2">Mitochondrion inner membrane</location>
        <topology evidence="2">Multi-pass membrane protein</topology>
    </subcellularLocation>
</comment>
<dbReference type="AlphaFoldDB" id="A0A1X7UKN3"/>
<sequence>MSTDTRSGKTVPERKSWYILHKGGGLPTDKPREKKDKFERELEVALERHYDLIVIEPRYLGDEVIRWIKTGNFLHKSSVLSCLSSFLFIPLLPKAYNMYFIVPVGLYGVGSALVYNLSWQFDPCCKYQVDWYGQELMNVPSGELTTTTPVVLVKRNDIYRKVLHSLLAATVGAYIAWRLYKDFKIIY</sequence>
<evidence type="ECO:0008006" key="12">
    <source>
        <dbReference type="Google" id="ProtNLM"/>
    </source>
</evidence>
<evidence type="ECO:0000313" key="11">
    <source>
        <dbReference type="Proteomes" id="UP000007879"/>
    </source>
</evidence>
<dbReference type="GO" id="GO:0007007">
    <property type="term" value="P:inner mitochondrial membrane organization"/>
    <property type="evidence" value="ECO:0007669"/>
    <property type="project" value="TreeGrafter"/>
</dbReference>
<dbReference type="OMA" id="IGNCLHK"/>
<evidence type="ECO:0000256" key="1">
    <source>
        <dbReference type="ARBA" id="ARBA00002812"/>
    </source>
</evidence>
<reference evidence="11" key="1">
    <citation type="journal article" date="2010" name="Nature">
        <title>The Amphimedon queenslandica genome and the evolution of animal complexity.</title>
        <authorList>
            <person name="Srivastava M."/>
            <person name="Simakov O."/>
            <person name="Chapman J."/>
            <person name="Fahey B."/>
            <person name="Gauthier M.E."/>
            <person name="Mitros T."/>
            <person name="Richards G.S."/>
            <person name="Conaco C."/>
            <person name="Dacre M."/>
            <person name="Hellsten U."/>
            <person name="Larroux C."/>
            <person name="Putnam N.H."/>
            <person name="Stanke M."/>
            <person name="Adamska M."/>
            <person name="Darling A."/>
            <person name="Degnan S.M."/>
            <person name="Oakley T.H."/>
            <person name="Plachetzki D.C."/>
            <person name="Zhai Y."/>
            <person name="Adamski M."/>
            <person name="Calcino A."/>
            <person name="Cummins S.F."/>
            <person name="Goodstein D.M."/>
            <person name="Harris C."/>
            <person name="Jackson D.J."/>
            <person name="Leys S.P."/>
            <person name="Shu S."/>
            <person name="Woodcroft B.J."/>
            <person name="Vervoort M."/>
            <person name="Kosik K.S."/>
            <person name="Manning G."/>
            <person name="Degnan B.M."/>
            <person name="Rokhsar D.S."/>
        </authorList>
    </citation>
    <scope>NUCLEOTIDE SEQUENCE [LARGE SCALE GENOMIC DNA]</scope>
</reference>
<comment type="function">
    <text evidence="1">Plays a role in mitochondrial morphogenesis.</text>
</comment>
<evidence type="ECO:0000256" key="3">
    <source>
        <dbReference type="ARBA" id="ARBA00006060"/>
    </source>
</evidence>
<dbReference type="STRING" id="400682.A0A1X7UKN3"/>